<dbReference type="CDD" id="cd00093">
    <property type="entry name" value="HTH_XRE"/>
    <property type="match status" value="1"/>
</dbReference>
<protein>
    <recommendedName>
        <fullName evidence="3">HTH cro/C1-type domain-containing protein</fullName>
    </recommendedName>
</protein>
<accession>A0A015LGN3</accession>
<dbReference type="PROSITE" id="PS50943">
    <property type="entry name" value="HTH_CROC1"/>
    <property type="match status" value="1"/>
</dbReference>
<dbReference type="InterPro" id="IPR010982">
    <property type="entry name" value="Lambda_DNA-bd_dom_sf"/>
</dbReference>
<proteinExistence type="inferred from homology"/>
<reference evidence="4 5" key="1">
    <citation type="submission" date="2014-02" db="EMBL/GenBank/DDBJ databases">
        <title>Single nucleus genome sequencing reveals high similarity among nuclei of an endomycorrhizal fungus.</title>
        <authorList>
            <person name="Lin K."/>
            <person name="Geurts R."/>
            <person name="Zhang Z."/>
            <person name="Limpens E."/>
            <person name="Saunders D.G."/>
            <person name="Mu D."/>
            <person name="Pang E."/>
            <person name="Cao H."/>
            <person name="Cha H."/>
            <person name="Lin T."/>
            <person name="Zhou Q."/>
            <person name="Shang Y."/>
            <person name="Li Y."/>
            <person name="Ivanov S."/>
            <person name="Sharma T."/>
            <person name="Velzen R.V."/>
            <person name="Ruijter N.D."/>
            <person name="Aanen D.K."/>
            <person name="Win J."/>
            <person name="Kamoun S."/>
            <person name="Bisseling T."/>
            <person name="Huang S."/>
        </authorList>
    </citation>
    <scope>NUCLEOTIDE SEQUENCE [LARGE SCALE GENOMIC DNA]</scope>
    <source>
        <strain evidence="5">DAOM197198w</strain>
    </source>
</reference>
<name>A0A015LGN3_RHIIW</name>
<gene>
    <name evidence="4" type="ORF">RirG_011430</name>
</gene>
<dbReference type="EMBL" id="JEMT01007794">
    <property type="protein sequence ID" value="EXX78834.1"/>
    <property type="molecule type" value="Genomic_DNA"/>
</dbReference>
<dbReference type="Pfam" id="PF13560">
    <property type="entry name" value="HTH_31"/>
    <property type="match status" value="1"/>
</dbReference>
<sequence length="96" mass="10469">MNLISQCRERAGISQAALYRRLNWKQSRLANYESGARHLRLCDARMIVVALNELGANCTLDEVFPPSMAAILNGSAVEQHRANDAVQLSSNQAGAA</sequence>
<comment type="caution">
    <text evidence="4">The sequence shown here is derived from an EMBL/GenBank/DDBJ whole genome shotgun (WGS) entry which is preliminary data.</text>
</comment>
<dbReference type="GO" id="GO:0003677">
    <property type="term" value="F:DNA binding"/>
    <property type="evidence" value="ECO:0007669"/>
    <property type="project" value="InterPro"/>
</dbReference>
<dbReference type="HOGENOM" id="CLU_066192_58_2_1"/>
<dbReference type="Proteomes" id="UP000022910">
    <property type="component" value="Unassembled WGS sequence"/>
</dbReference>
<evidence type="ECO:0000259" key="3">
    <source>
        <dbReference type="PROSITE" id="PS50943"/>
    </source>
</evidence>
<comment type="function">
    <text evidence="2">Transcriptional coactivator that stimulates GCN4-dependent transcriptional activity by bridging the DNA-binding region of GCN4 and TBP (SPT15), thereby recruiting TBP to GCN4-bound promoters. Involved in induction of the ribosome quality control (RQC) pathway; a pathway that degrades nascent peptide chains during problematic translation. Required to prevent stalled ribosomes from frameshifting.</text>
</comment>
<dbReference type="SUPFAM" id="SSF47413">
    <property type="entry name" value="lambda repressor-like DNA-binding domains"/>
    <property type="match status" value="1"/>
</dbReference>
<evidence type="ECO:0000256" key="1">
    <source>
        <dbReference type="ARBA" id="ARBA00009802"/>
    </source>
</evidence>
<dbReference type="InterPro" id="IPR001387">
    <property type="entry name" value="Cro/C1-type_HTH"/>
</dbReference>
<organism evidence="4 5">
    <name type="scientific">Rhizophagus irregularis (strain DAOM 197198w)</name>
    <name type="common">Glomus intraradices</name>
    <dbReference type="NCBI Taxonomy" id="1432141"/>
    <lineage>
        <taxon>Eukaryota</taxon>
        <taxon>Fungi</taxon>
        <taxon>Fungi incertae sedis</taxon>
        <taxon>Mucoromycota</taxon>
        <taxon>Glomeromycotina</taxon>
        <taxon>Glomeromycetes</taxon>
        <taxon>Glomerales</taxon>
        <taxon>Glomeraceae</taxon>
        <taxon>Rhizophagus</taxon>
    </lineage>
</organism>
<dbReference type="Gene3D" id="1.10.260.40">
    <property type="entry name" value="lambda repressor-like DNA-binding domains"/>
    <property type="match status" value="1"/>
</dbReference>
<evidence type="ECO:0000313" key="4">
    <source>
        <dbReference type="EMBL" id="EXX78834.1"/>
    </source>
</evidence>
<comment type="similarity">
    <text evidence="1">Belongs to the MBF1 family.</text>
</comment>
<evidence type="ECO:0000256" key="2">
    <source>
        <dbReference type="ARBA" id="ARBA00035107"/>
    </source>
</evidence>
<dbReference type="AlphaFoldDB" id="A0A015LGN3"/>
<feature type="domain" description="HTH cro/C1-type" evidence="3">
    <location>
        <begin position="4"/>
        <end position="63"/>
    </location>
</feature>
<keyword evidence="5" id="KW-1185">Reference proteome</keyword>
<evidence type="ECO:0000313" key="5">
    <source>
        <dbReference type="Proteomes" id="UP000022910"/>
    </source>
</evidence>